<dbReference type="EMBL" id="GL385398">
    <property type="protein sequence ID" value="EJT73922.1"/>
    <property type="molecule type" value="Genomic_DNA"/>
</dbReference>
<evidence type="ECO:0000313" key="3">
    <source>
        <dbReference type="EMBL" id="EJT73922.1"/>
    </source>
</evidence>
<evidence type="ECO:0000256" key="1">
    <source>
        <dbReference type="SAM" id="MobiDB-lite"/>
    </source>
</evidence>
<sequence length="157" mass="16578">MGNGECCCAVVLLCWLGPGGTLPSFPPIGTAGDMEPILTTGIHPVPGPASSPGALVLAAFLYGHFDFPSPLQRRLSFTAVAIPSSRQLVFAGAEWLDSRRPAQRPKANCSTGRQPSAPRPLTTLRLRLRLPLPPLTTTTATTTTTTTTSMPPSSLYH</sequence>
<evidence type="ECO:0000313" key="5">
    <source>
        <dbReference type="Proteomes" id="UP000006039"/>
    </source>
</evidence>
<evidence type="ECO:0008006" key="6">
    <source>
        <dbReference type="Google" id="ProtNLM"/>
    </source>
</evidence>
<name>J3P2N0_GAET3</name>
<protein>
    <recommendedName>
        <fullName evidence="6">Secreted protein</fullName>
    </recommendedName>
</protein>
<proteinExistence type="predicted"/>
<dbReference type="RefSeq" id="XP_009223866.1">
    <property type="nucleotide sequence ID" value="XM_009225602.1"/>
</dbReference>
<feature type="signal peptide" evidence="2">
    <location>
        <begin position="1"/>
        <end position="21"/>
    </location>
</feature>
<feature type="compositionally biased region" description="Low complexity" evidence="1">
    <location>
        <begin position="135"/>
        <end position="157"/>
    </location>
</feature>
<reference evidence="5" key="1">
    <citation type="submission" date="2010-07" db="EMBL/GenBank/DDBJ databases">
        <title>The genome sequence of Gaeumannomyces graminis var. tritici strain R3-111a-1.</title>
        <authorList>
            <consortium name="The Broad Institute Genome Sequencing Platform"/>
            <person name="Ma L.-J."/>
            <person name="Dead R."/>
            <person name="Young S."/>
            <person name="Zeng Q."/>
            <person name="Koehrsen M."/>
            <person name="Alvarado L."/>
            <person name="Berlin A."/>
            <person name="Chapman S.B."/>
            <person name="Chen Z."/>
            <person name="Freedman E."/>
            <person name="Gellesch M."/>
            <person name="Goldberg J."/>
            <person name="Griggs A."/>
            <person name="Gujja S."/>
            <person name="Heilman E.R."/>
            <person name="Heiman D."/>
            <person name="Hepburn T."/>
            <person name="Howarth C."/>
            <person name="Jen D."/>
            <person name="Larson L."/>
            <person name="Mehta T."/>
            <person name="Neiman D."/>
            <person name="Pearson M."/>
            <person name="Roberts A."/>
            <person name="Saif S."/>
            <person name="Shea T."/>
            <person name="Shenoy N."/>
            <person name="Sisk P."/>
            <person name="Stolte C."/>
            <person name="Sykes S."/>
            <person name="Walk T."/>
            <person name="White J."/>
            <person name="Yandava C."/>
            <person name="Haas B."/>
            <person name="Nusbaum C."/>
            <person name="Birren B."/>
        </authorList>
    </citation>
    <scope>NUCLEOTIDE SEQUENCE [LARGE SCALE GENOMIC DNA]</scope>
    <source>
        <strain evidence="5">R3-111a-1</strain>
    </source>
</reference>
<reference evidence="3" key="3">
    <citation type="submission" date="2010-09" db="EMBL/GenBank/DDBJ databases">
        <title>Annotation of Gaeumannomyces graminis var. tritici R3-111a-1.</title>
        <authorList>
            <consortium name="The Broad Institute Genome Sequencing Platform"/>
            <person name="Ma L.-J."/>
            <person name="Dead R."/>
            <person name="Young S.K."/>
            <person name="Zeng Q."/>
            <person name="Gargeya S."/>
            <person name="Fitzgerald M."/>
            <person name="Haas B."/>
            <person name="Abouelleil A."/>
            <person name="Alvarado L."/>
            <person name="Arachchi H.M."/>
            <person name="Berlin A."/>
            <person name="Brown A."/>
            <person name="Chapman S.B."/>
            <person name="Chen Z."/>
            <person name="Dunbar C."/>
            <person name="Freedman E."/>
            <person name="Gearin G."/>
            <person name="Gellesch M."/>
            <person name="Goldberg J."/>
            <person name="Griggs A."/>
            <person name="Gujja S."/>
            <person name="Heiman D."/>
            <person name="Howarth C."/>
            <person name="Larson L."/>
            <person name="Lui A."/>
            <person name="MacDonald P.J.P."/>
            <person name="Mehta T."/>
            <person name="Montmayeur A."/>
            <person name="Murphy C."/>
            <person name="Neiman D."/>
            <person name="Pearson M."/>
            <person name="Priest M."/>
            <person name="Roberts A."/>
            <person name="Saif S."/>
            <person name="Shea T."/>
            <person name="Shenoy N."/>
            <person name="Sisk P."/>
            <person name="Stolte C."/>
            <person name="Sykes S."/>
            <person name="Yandava C."/>
            <person name="Wortman J."/>
            <person name="Nusbaum C."/>
            <person name="Birren B."/>
        </authorList>
    </citation>
    <scope>NUCLEOTIDE SEQUENCE</scope>
    <source>
        <strain evidence="3">R3-111a-1</strain>
    </source>
</reference>
<dbReference type="Proteomes" id="UP000006039">
    <property type="component" value="Unassembled WGS sequence"/>
</dbReference>
<evidence type="ECO:0000313" key="4">
    <source>
        <dbReference type="EnsemblFungi" id="EJT73922"/>
    </source>
</evidence>
<dbReference type="EnsemblFungi" id="EJT73922">
    <property type="protein sequence ID" value="EJT73922"/>
    <property type="gene ID" value="GGTG_07776"/>
</dbReference>
<reference evidence="4" key="5">
    <citation type="submission" date="2018-04" db="UniProtKB">
        <authorList>
            <consortium name="EnsemblFungi"/>
        </authorList>
    </citation>
    <scope>IDENTIFICATION</scope>
    <source>
        <strain evidence="4">R3-111a-1</strain>
    </source>
</reference>
<feature type="region of interest" description="Disordered" evidence="1">
    <location>
        <begin position="101"/>
        <end position="157"/>
    </location>
</feature>
<evidence type="ECO:0000256" key="2">
    <source>
        <dbReference type="SAM" id="SignalP"/>
    </source>
</evidence>
<feature type="chain" id="PRO_5015094845" description="Secreted protein" evidence="2">
    <location>
        <begin position="22"/>
        <end position="157"/>
    </location>
</feature>
<accession>J3P2N0</accession>
<dbReference type="AlphaFoldDB" id="J3P2N0"/>
<reference evidence="4" key="4">
    <citation type="journal article" date="2015" name="G3 (Bethesda)">
        <title>Genome sequences of three phytopathogenic species of the Magnaporthaceae family of fungi.</title>
        <authorList>
            <person name="Okagaki L.H."/>
            <person name="Nunes C.C."/>
            <person name="Sailsbery J."/>
            <person name="Clay B."/>
            <person name="Brown D."/>
            <person name="John T."/>
            <person name="Oh Y."/>
            <person name="Young N."/>
            <person name="Fitzgerald M."/>
            <person name="Haas B.J."/>
            <person name="Zeng Q."/>
            <person name="Young S."/>
            <person name="Adiconis X."/>
            <person name="Fan L."/>
            <person name="Levin J.Z."/>
            <person name="Mitchell T.K."/>
            <person name="Okubara P.A."/>
            <person name="Farman M.L."/>
            <person name="Kohn L.M."/>
            <person name="Birren B."/>
            <person name="Ma L.-J."/>
            <person name="Dean R.A."/>
        </authorList>
    </citation>
    <scope>NUCLEOTIDE SEQUENCE</scope>
    <source>
        <strain evidence="4">R3-111a-1</strain>
    </source>
</reference>
<gene>
    <name evidence="4" type="primary">20348234</name>
    <name evidence="3" type="ORF">GGTG_07776</name>
</gene>
<reference evidence="3" key="2">
    <citation type="submission" date="2010-07" db="EMBL/GenBank/DDBJ databases">
        <authorList>
            <consortium name="The Broad Institute Genome Sequencing Platform"/>
            <consortium name="Broad Institute Genome Sequencing Center for Infectious Disease"/>
            <person name="Ma L.-J."/>
            <person name="Dead R."/>
            <person name="Young S."/>
            <person name="Zeng Q."/>
            <person name="Koehrsen M."/>
            <person name="Alvarado L."/>
            <person name="Berlin A."/>
            <person name="Chapman S.B."/>
            <person name="Chen Z."/>
            <person name="Freedman E."/>
            <person name="Gellesch M."/>
            <person name="Goldberg J."/>
            <person name="Griggs A."/>
            <person name="Gujja S."/>
            <person name="Heilman E.R."/>
            <person name="Heiman D."/>
            <person name="Hepburn T."/>
            <person name="Howarth C."/>
            <person name="Jen D."/>
            <person name="Larson L."/>
            <person name="Mehta T."/>
            <person name="Neiman D."/>
            <person name="Pearson M."/>
            <person name="Roberts A."/>
            <person name="Saif S."/>
            <person name="Shea T."/>
            <person name="Shenoy N."/>
            <person name="Sisk P."/>
            <person name="Stolte C."/>
            <person name="Sykes S."/>
            <person name="Walk T."/>
            <person name="White J."/>
            <person name="Yandava C."/>
            <person name="Haas B."/>
            <person name="Nusbaum C."/>
            <person name="Birren B."/>
        </authorList>
    </citation>
    <scope>NUCLEOTIDE SEQUENCE</scope>
    <source>
        <strain evidence="3">R3-111a-1</strain>
    </source>
</reference>
<dbReference type="VEuPathDB" id="FungiDB:GGTG_07776"/>
<keyword evidence="5" id="KW-1185">Reference proteome</keyword>
<dbReference type="HOGENOM" id="CLU_1677998_0_0_1"/>
<feature type="compositionally biased region" description="Low complexity" evidence="1">
    <location>
        <begin position="115"/>
        <end position="125"/>
    </location>
</feature>
<dbReference type="GeneID" id="20348234"/>
<keyword evidence="2" id="KW-0732">Signal</keyword>
<organism evidence="3">
    <name type="scientific">Gaeumannomyces tritici (strain R3-111a-1)</name>
    <name type="common">Wheat and barley take-all root rot fungus</name>
    <name type="synonym">Gaeumannomyces graminis var. tritici</name>
    <dbReference type="NCBI Taxonomy" id="644352"/>
    <lineage>
        <taxon>Eukaryota</taxon>
        <taxon>Fungi</taxon>
        <taxon>Dikarya</taxon>
        <taxon>Ascomycota</taxon>
        <taxon>Pezizomycotina</taxon>
        <taxon>Sordariomycetes</taxon>
        <taxon>Sordariomycetidae</taxon>
        <taxon>Magnaporthales</taxon>
        <taxon>Magnaporthaceae</taxon>
        <taxon>Gaeumannomyces</taxon>
    </lineage>
</organism>